<proteinExistence type="predicted"/>
<organism evidence="1 2">
    <name type="scientific">Bacillus rhizoplanae</name>
    <dbReference type="NCBI Taxonomy" id="2880966"/>
    <lineage>
        <taxon>Bacteria</taxon>
        <taxon>Bacillati</taxon>
        <taxon>Bacillota</taxon>
        <taxon>Bacilli</taxon>
        <taxon>Bacillales</taxon>
        <taxon>Bacillaceae</taxon>
        <taxon>Bacillus</taxon>
    </lineage>
</organism>
<comment type="caution">
    <text evidence="1">The sequence shown here is derived from an EMBL/GenBank/DDBJ whole genome shotgun (WGS) entry which is preliminary data.</text>
</comment>
<gene>
    <name evidence="1" type="primary">comK_2</name>
    <name evidence="1" type="ORF">BACCIP111899_02103</name>
</gene>
<keyword evidence="2" id="KW-1185">Reference proteome</keyword>
<sequence>MTSEAEKYTPQYIINSKTIALLPIVLKDKRIVTRVIEESDEFFVYQKPLEIVEQSCRQYGASFGGRKDGTKEYTGFTHKAPIAISPTDHIYFFPTFSYSRKECAWLSHFHIESVTKLPHGNILIEFINGQTIKLEVSKNSFENQRNRTAQLRAEFEDRKRKQTEPKFLMVNQNEILELKPAYEKMYLLKKED</sequence>
<dbReference type="InterPro" id="IPR010461">
    <property type="entry name" value="ComK"/>
</dbReference>
<dbReference type="PIRSF" id="PIRSF011560">
    <property type="entry name" value="ComK"/>
    <property type="match status" value="1"/>
</dbReference>
<dbReference type="RefSeq" id="WP_230575031.1">
    <property type="nucleotide sequence ID" value="NZ_CAKJTI010000008.1"/>
</dbReference>
<protein>
    <submittedName>
        <fullName evidence="1">Competence transcription factor</fullName>
    </submittedName>
</protein>
<dbReference type="Proteomes" id="UP000789423">
    <property type="component" value="Unassembled WGS sequence"/>
</dbReference>
<reference evidence="1 2" key="1">
    <citation type="submission" date="2021-10" db="EMBL/GenBank/DDBJ databases">
        <authorList>
            <person name="Criscuolo A."/>
        </authorList>
    </citation>
    <scope>NUCLEOTIDE SEQUENCE [LARGE SCALE GENOMIC DNA]</scope>
    <source>
        <strain evidence="2">CIP 111899</strain>
    </source>
</reference>
<accession>A0ABM8YB87</accession>
<name>A0ABM8YB87_9BACI</name>
<evidence type="ECO:0000313" key="2">
    <source>
        <dbReference type="Proteomes" id="UP000789423"/>
    </source>
</evidence>
<evidence type="ECO:0000313" key="1">
    <source>
        <dbReference type="EMBL" id="CAG9612925.1"/>
    </source>
</evidence>
<dbReference type="Pfam" id="PF06338">
    <property type="entry name" value="ComK"/>
    <property type="match status" value="1"/>
</dbReference>
<dbReference type="EMBL" id="CAKJTI010000008">
    <property type="protein sequence ID" value="CAG9612925.1"/>
    <property type="molecule type" value="Genomic_DNA"/>
</dbReference>